<evidence type="ECO:0000313" key="4">
    <source>
        <dbReference type="Proteomes" id="UP000268230"/>
    </source>
</evidence>
<keyword evidence="2" id="KW-0472">Membrane</keyword>
<accession>A0A3S8UP29</accession>
<dbReference type="Proteomes" id="UP000268230">
    <property type="component" value="Chromosome"/>
</dbReference>
<dbReference type="EMBL" id="CP034338">
    <property type="protein sequence ID" value="AZL70139.1"/>
    <property type="molecule type" value="Genomic_DNA"/>
</dbReference>
<keyword evidence="2" id="KW-0812">Transmembrane</keyword>
<proteinExistence type="predicted"/>
<feature type="region of interest" description="Disordered" evidence="1">
    <location>
        <begin position="64"/>
        <end position="83"/>
    </location>
</feature>
<dbReference type="KEGG" id="pory:EJA05_21520"/>
<reference evidence="3 4" key="1">
    <citation type="submission" date="2018-12" db="EMBL/GenBank/DDBJ databases">
        <authorList>
            <person name="Li S."/>
            <person name="Yang R."/>
            <person name="Chen G."/>
            <person name="Zou L."/>
            <person name="Zhang C."/>
            <person name="Chen Y."/>
            <person name="Liu Z."/>
            <person name="Li Y."/>
            <person name="Yan Y."/>
            <person name="Huang M."/>
            <person name="Chen T."/>
        </authorList>
    </citation>
    <scope>NUCLEOTIDE SEQUENCE [LARGE SCALE GENOMIC DNA]</scope>
    <source>
        <strain evidence="3 4">1257</strain>
    </source>
</reference>
<dbReference type="AlphaFoldDB" id="A0A3S8UP29"/>
<evidence type="ECO:0000256" key="1">
    <source>
        <dbReference type="SAM" id="MobiDB-lite"/>
    </source>
</evidence>
<evidence type="ECO:0000313" key="3">
    <source>
        <dbReference type="EMBL" id="AZL70139.1"/>
    </source>
</evidence>
<protein>
    <submittedName>
        <fullName evidence="3">Uncharacterized protein</fullName>
    </submittedName>
</protein>
<organism evidence="3 4">
    <name type="scientific">Pseudomonas entomophila</name>
    <dbReference type="NCBI Taxonomy" id="312306"/>
    <lineage>
        <taxon>Bacteria</taxon>
        <taxon>Pseudomonadati</taxon>
        <taxon>Pseudomonadota</taxon>
        <taxon>Gammaproteobacteria</taxon>
        <taxon>Pseudomonadales</taxon>
        <taxon>Pseudomonadaceae</taxon>
        <taxon>Pseudomonas</taxon>
    </lineage>
</organism>
<gene>
    <name evidence="3" type="ORF">EJA05_21520</name>
</gene>
<feature type="compositionally biased region" description="Basic and acidic residues" evidence="1">
    <location>
        <begin position="64"/>
        <end position="78"/>
    </location>
</feature>
<sequence length="195" mass="22242">MTFHEILTHPYAVATIPAITSAIVSALISGFFVFHSTKVNERIASKAIEREENLRRELRKEIQQQKEAEHAEKKARQAERKKRIRPKFRVEKIEQCATRKQQETYLAFIISLENTGGDLMGATIEPDLSSTKLKYNPRFRAHSTETLRFTSEEEGHIGFFRLKIRGTDTDGDPVEISVPITWSNGQYHGGDGIMP</sequence>
<feature type="transmembrane region" description="Helical" evidence="2">
    <location>
        <begin position="12"/>
        <end position="34"/>
    </location>
</feature>
<evidence type="ECO:0000256" key="2">
    <source>
        <dbReference type="SAM" id="Phobius"/>
    </source>
</evidence>
<name>A0A3S8UP29_9PSED</name>
<keyword evidence="2" id="KW-1133">Transmembrane helix</keyword>